<dbReference type="PANTHER" id="PTHR15627">
    <property type="entry name" value="NATURAL KILLER CELL-SPECIFIC ANTIGEN KLIP1"/>
    <property type="match status" value="1"/>
</dbReference>
<keyword evidence="13" id="KW-0325">Glycoprotein</keyword>
<keyword evidence="9" id="KW-0221">Differentiation</keyword>
<evidence type="ECO:0000313" key="19">
    <source>
        <dbReference type="Proteomes" id="UP000694556"/>
    </source>
</evidence>
<evidence type="ECO:0000256" key="17">
    <source>
        <dbReference type="SAM" id="Phobius"/>
    </source>
</evidence>
<dbReference type="PANTHER" id="PTHR15627:SF14">
    <property type="entry name" value="PROTEIN YIPF3"/>
    <property type="match status" value="1"/>
</dbReference>
<feature type="transmembrane region" description="Helical" evidence="17">
    <location>
        <begin position="210"/>
        <end position="229"/>
    </location>
</feature>
<feature type="transmembrane region" description="Helical" evidence="17">
    <location>
        <begin position="172"/>
        <end position="198"/>
    </location>
</feature>
<keyword evidence="10 17" id="KW-1133">Transmembrane helix</keyword>
<comment type="similarity">
    <text evidence="4">Belongs to the YIP1 family.</text>
</comment>
<evidence type="ECO:0000256" key="12">
    <source>
        <dbReference type="ARBA" id="ARBA00023136"/>
    </source>
</evidence>
<keyword evidence="11" id="KW-0333">Golgi apparatus</keyword>
<keyword evidence="19" id="KW-1185">Reference proteome</keyword>
<evidence type="ECO:0000313" key="18">
    <source>
        <dbReference type="Ensembl" id="ENSCMMP00000020588.1"/>
    </source>
</evidence>
<feature type="compositionally biased region" description="Acidic residues" evidence="16">
    <location>
        <begin position="55"/>
        <end position="71"/>
    </location>
</feature>
<evidence type="ECO:0000256" key="7">
    <source>
        <dbReference type="ARBA" id="ARBA00022490"/>
    </source>
</evidence>
<dbReference type="Ensembl" id="ENSCMMT00000022584.1">
    <property type="protein sequence ID" value="ENSCMMP00000020588.1"/>
    <property type="gene ID" value="ENSCMMG00000012866.1"/>
</dbReference>
<feature type="region of interest" description="Disordered" evidence="16">
    <location>
        <begin position="1"/>
        <end position="77"/>
    </location>
</feature>
<feature type="transmembrane region" description="Helical" evidence="17">
    <location>
        <begin position="235"/>
        <end position="255"/>
    </location>
</feature>
<dbReference type="GO" id="GO:0005886">
    <property type="term" value="C:plasma membrane"/>
    <property type="evidence" value="ECO:0007669"/>
    <property type="project" value="UniProtKB-SubCell"/>
</dbReference>
<evidence type="ECO:0000256" key="1">
    <source>
        <dbReference type="ARBA" id="ARBA00004257"/>
    </source>
</evidence>
<evidence type="ECO:0000256" key="11">
    <source>
        <dbReference type="ARBA" id="ARBA00023034"/>
    </source>
</evidence>
<sequence>RHLPGAGQSGAAEWGGFEDNMQGGGSAVIDMENMDDTSGSSFEDMGEMHQRMKEEEEDDGEAGGADEEDGEFLGVKGLRGQLGRQVADQVRQTRRGPPHTLGITAAARCLLPAGVAGGQEASVESLQPLRQHRHPAKIAGELYGPLMLVFTLVAILLHGMKTSDTIIREGTLMGTAIGTCFGYWLGVSSFIYFLAYLCNAQITMVQMLSLLGYGLFGHCITLFVTYNIHFHSLFYIFWLVVGGLSTLRMVAVLVSRTVGHTQRLILCGTLAALHMLFLLYLHFAYHKVVEGILDTLEGPNMPPFQRVARDIPVVPNAVLNTTAKAIALTL</sequence>
<evidence type="ECO:0000256" key="14">
    <source>
        <dbReference type="ARBA" id="ARBA00024809"/>
    </source>
</evidence>
<keyword evidence="6" id="KW-1003">Cell membrane</keyword>
<comment type="subcellular location">
    <subcellularLocation>
        <location evidence="3">Cell membrane</location>
        <topology evidence="3">Multi-pass membrane protein</topology>
    </subcellularLocation>
    <subcellularLocation>
        <location evidence="2">Cytoplasm</location>
    </subcellularLocation>
    <subcellularLocation>
        <location evidence="1">Golgi apparatus</location>
        <location evidence="1">cis-Golgi network membrane</location>
        <topology evidence="1">Multi-pass membrane protein</topology>
    </subcellularLocation>
</comment>
<dbReference type="AlphaFoldDB" id="A0A8C3CHD5"/>
<proteinExistence type="inferred from homology"/>
<dbReference type="InterPro" id="IPR051521">
    <property type="entry name" value="tRNA_Mod/Golgi_Maint"/>
</dbReference>
<reference evidence="18" key="3">
    <citation type="submission" date="2025-09" db="UniProtKB">
        <authorList>
            <consortium name="Ensembl"/>
        </authorList>
    </citation>
    <scope>IDENTIFICATION</scope>
</reference>
<evidence type="ECO:0000256" key="8">
    <source>
        <dbReference type="ARBA" id="ARBA00022692"/>
    </source>
</evidence>
<evidence type="ECO:0000256" key="5">
    <source>
        <dbReference type="ARBA" id="ARBA00015622"/>
    </source>
</evidence>
<evidence type="ECO:0000256" key="4">
    <source>
        <dbReference type="ARBA" id="ARBA00010596"/>
    </source>
</evidence>
<dbReference type="GO" id="GO:0005794">
    <property type="term" value="C:Golgi apparatus"/>
    <property type="evidence" value="ECO:0007669"/>
    <property type="project" value="UniProtKB-SubCell"/>
</dbReference>
<keyword evidence="12 17" id="KW-0472">Membrane</keyword>
<name>A0A8C3CHD5_CAIMO</name>
<reference evidence="18" key="2">
    <citation type="submission" date="2025-08" db="UniProtKB">
        <authorList>
            <consortium name="Ensembl"/>
        </authorList>
    </citation>
    <scope>IDENTIFICATION</scope>
</reference>
<dbReference type="GO" id="GO:0030154">
    <property type="term" value="P:cell differentiation"/>
    <property type="evidence" value="ECO:0007669"/>
    <property type="project" value="UniProtKB-KW"/>
</dbReference>
<keyword evidence="8 17" id="KW-0812">Transmembrane</keyword>
<evidence type="ECO:0000256" key="9">
    <source>
        <dbReference type="ARBA" id="ARBA00022782"/>
    </source>
</evidence>
<evidence type="ECO:0000256" key="10">
    <source>
        <dbReference type="ARBA" id="ARBA00022989"/>
    </source>
</evidence>
<feature type="transmembrane region" description="Helical" evidence="17">
    <location>
        <begin position="264"/>
        <end position="285"/>
    </location>
</feature>
<comment type="function">
    <text evidence="14">Involved in the maintenance of the Golgi structure. May play a role in hematopoiesis.</text>
</comment>
<feature type="transmembrane region" description="Helical" evidence="17">
    <location>
        <begin position="142"/>
        <end position="160"/>
    </location>
</feature>
<reference evidence="18" key="1">
    <citation type="submission" date="2018-09" db="EMBL/GenBank/DDBJ databases">
        <title>Common duck and Muscovy duck high density SNP chip.</title>
        <authorList>
            <person name="Vignal A."/>
            <person name="Thebault N."/>
            <person name="Warren W.C."/>
        </authorList>
    </citation>
    <scope>NUCLEOTIDE SEQUENCE [LARGE SCALE GENOMIC DNA]</scope>
</reference>
<protein>
    <recommendedName>
        <fullName evidence="5">Protein YIPF3</fullName>
    </recommendedName>
    <alternativeName>
        <fullName evidence="15">YIP1 family member 3</fullName>
    </alternativeName>
</protein>
<accession>A0A8C3CHD5</accession>
<evidence type="ECO:0000256" key="15">
    <source>
        <dbReference type="ARBA" id="ARBA00032951"/>
    </source>
</evidence>
<evidence type="ECO:0000256" key="6">
    <source>
        <dbReference type="ARBA" id="ARBA00022475"/>
    </source>
</evidence>
<evidence type="ECO:0000256" key="13">
    <source>
        <dbReference type="ARBA" id="ARBA00023180"/>
    </source>
</evidence>
<evidence type="ECO:0000256" key="16">
    <source>
        <dbReference type="SAM" id="MobiDB-lite"/>
    </source>
</evidence>
<keyword evidence="7" id="KW-0963">Cytoplasm</keyword>
<evidence type="ECO:0000256" key="3">
    <source>
        <dbReference type="ARBA" id="ARBA00004651"/>
    </source>
</evidence>
<evidence type="ECO:0000256" key="2">
    <source>
        <dbReference type="ARBA" id="ARBA00004496"/>
    </source>
</evidence>
<organism evidence="18 19">
    <name type="scientific">Cairina moschata</name>
    <name type="common">Muscovy duck</name>
    <dbReference type="NCBI Taxonomy" id="8855"/>
    <lineage>
        <taxon>Eukaryota</taxon>
        <taxon>Metazoa</taxon>
        <taxon>Chordata</taxon>
        <taxon>Craniata</taxon>
        <taxon>Vertebrata</taxon>
        <taxon>Euteleostomi</taxon>
        <taxon>Archelosauria</taxon>
        <taxon>Archosauria</taxon>
        <taxon>Dinosauria</taxon>
        <taxon>Saurischia</taxon>
        <taxon>Theropoda</taxon>
        <taxon>Coelurosauria</taxon>
        <taxon>Aves</taxon>
        <taxon>Neognathae</taxon>
        <taxon>Galloanserae</taxon>
        <taxon>Anseriformes</taxon>
        <taxon>Anatidae</taxon>
        <taxon>Anatinae</taxon>
        <taxon>Cairina</taxon>
    </lineage>
</organism>
<dbReference type="Proteomes" id="UP000694556">
    <property type="component" value="Chromosome 3"/>
</dbReference>